<comment type="similarity">
    <text evidence="1">Belongs to the ROK (NagC/XylR) family.</text>
</comment>
<dbReference type="SUPFAM" id="SSF53067">
    <property type="entry name" value="Actin-like ATPase domain"/>
    <property type="match status" value="1"/>
</dbReference>
<dbReference type="InterPro" id="IPR049874">
    <property type="entry name" value="ROK_cs"/>
</dbReference>
<dbReference type="InterPro" id="IPR000600">
    <property type="entry name" value="ROK"/>
</dbReference>
<sequence length="332" mass="34621">MENGSAFLGIDIGGTSVKIGAITADGEILEHRQIPTQAQRAPDKVIADIARTANEVRTTLEQSQDKEIKSLGVGVPGAVDWKEGVCRLLPNFPHGWKGVRLKAQLEEHLNLPTFPINDVRAITFAENLFGAGKNVSSLVMAAIGTGIGGGVIIGNQLLLGKDGSAGEFGHINVEPGGILCGCGSRGCLECYASGPAIAGAALRSLVQQNDTLIRDLVENDYNKVSAAIVAQAAEQGDQIAKEILSTAGKYIGRAMTKVAVVVNPEMVVIGGGVAQAGRVLFGSICKSFHKTLHIIQSETIQIRLSELGVLAGIQGSAAWGMHARTAPDEGTS</sequence>
<dbReference type="InterPro" id="IPR043129">
    <property type="entry name" value="ATPase_NBD"/>
</dbReference>
<organism evidence="2 3">
    <name type="scientific">candidate division KSB3 bacterium</name>
    <dbReference type="NCBI Taxonomy" id="2044937"/>
    <lineage>
        <taxon>Bacteria</taxon>
        <taxon>candidate division KSB3</taxon>
    </lineage>
</organism>
<proteinExistence type="inferred from homology"/>
<dbReference type="AlphaFoldDB" id="A0A9D5JUU3"/>
<dbReference type="PANTHER" id="PTHR18964">
    <property type="entry name" value="ROK (REPRESSOR, ORF, KINASE) FAMILY"/>
    <property type="match status" value="1"/>
</dbReference>
<evidence type="ECO:0000313" key="2">
    <source>
        <dbReference type="EMBL" id="MBD3324683.1"/>
    </source>
</evidence>
<dbReference type="PANTHER" id="PTHR18964:SF149">
    <property type="entry name" value="BIFUNCTIONAL UDP-N-ACETYLGLUCOSAMINE 2-EPIMERASE_N-ACETYLMANNOSAMINE KINASE"/>
    <property type="match status" value="1"/>
</dbReference>
<dbReference type="Pfam" id="PF00480">
    <property type="entry name" value="ROK"/>
    <property type="match status" value="1"/>
</dbReference>
<dbReference type="PROSITE" id="PS01125">
    <property type="entry name" value="ROK"/>
    <property type="match status" value="1"/>
</dbReference>
<accession>A0A9D5JUU3</accession>
<name>A0A9D5JUU3_9BACT</name>
<evidence type="ECO:0000313" key="3">
    <source>
        <dbReference type="Proteomes" id="UP000649604"/>
    </source>
</evidence>
<protein>
    <submittedName>
        <fullName evidence="2">ROK family protein</fullName>
    </submittedName>
</protein>
<dbReference type="EMBL" id="WJJP01000279">
    <property type="protein sequence ID" value="MBD3324683.1"/>
    <property type="molecule type" value="Genomic_DNA"/>
</dbReference>
<gene>
    <name evidence="2" type="ORF">GF339_08870</name>
</gene>
<dbReference type="Proteomes" id="UP000649604">
    <property type="component" value="Unassembled WGS sequence"/>
</dbReference>
<reference evidence="2" key="1">
    <citation type="submission" date="2019-11" db="EMBL/GenBank/DDBJ databases">
        <title>Microbial mats filling the niche in hypersaline microbial mats.</title>
        <authorList>
            <person name="Wong H.L."/>
            <person name="Macleod F.I."/>
            <person name="White R.A. III"/>
            <person name="Burns B.P."/>
        </authorList>
    </citation>
    <scope>NUCLEOTIDE SEQUENCE</scope>
    <source>
        <strain evidence="2">Rbin_158</strain>
    </source>
</reference>
<comment type="caution">
    <text evidence="2">The sequence shown here is derived from an EMBL/GenBank/DDBJ whole genome shotgun (WGS) entry which is preliminary data.</text>
</comment>
<dbReference type="Gene3D" id="3.30.420.40">
    <property type="match status" value="2"/>
</dbReference>
<evidence type="ECO:0000256" key="1">
    <source>
        <dbReference type="ARBA" id="ARBA00006479"/>
    </source>
</evidence>